<dbReference type="PROSITE" id="PS50217">
    <property type="entry name" value="BZIP"/>
    <property type="match status" value="1"/>
</dbReference>
<evidence type="ECO:0000256" key="12">
    <source>
        <dbReference type="SAM" id="MobiDB-lite"/>
    </source>
</evidence>
<keyword evidence="15" id="KW-1185">Reference proteome</keyword>
<evidence type="ECO:0000256" key="3">
    <source>
        <dbReference type="ARBA" id="ARBA00023125"/>
    </source>
</evidence>
<comment type="similarity">
    <text evidence="1">Belongs to the bZIP family. CNC subfamily.</text>
</comment>
<keyword evidence="5" id="KW-0804">Transcription</keyword>
<reference evidence="14" key="1">
    <citation type="journal article" date="2019" name="bioRxiv">
        <title>Long live the king: chromosome-level assembly of the lion (Panthera leo) using linked-read, Hi-C, and long read data.</title>
        <authorList>
            <person name="Armstrong E.E."/>
            <person name="Taylor R.W."/>
            <person name="Miller D.E."/>
            <person name="Kaelin C."/>
            <person name="Barsh G."/>
            <person name="Hadly E.A."/>
            <person name="Petrov D."/>
        </authorList>
    </citation>
    <scope>NUCLEOTIDE SEQUENCE [LARGE SCALE GENOMIC DNA]</scope>
</reference>
<feature type="compositionally biased region" description="Gly residues" evidence="12">
    <location>
        <begin position="114"/>
        <end position="136"/>
    </location>
</feature>
<evidence type="ECO:0000256" key="10">
    <source>
        <dbReference type="ARBA" id="ARBA00082633"/>
    </source>
</evidence>
<feature type="region of interest" description="Disordered" evidence="12">
    <location>
        <begin position="566"/>
        <end position="585"/>
    </location>
</feature>
<feature type="domain" description="BZIP" evidence="13">
    <location>
        <begin position="812"/>
        <end position="875"/>
    </location>
</feature>
<evidence type="ECO:0000256" key="6">
    <source>
        <dbReference type="ARBA" id="ARBA00023242"/>
    </source>
</evidence>
<comment type="function">
    <text evidence="7">Activates erythroid-specific, globin gene expression.</text>
</comment>
<evidence type="ECO:0000256" key="8">
    <source>
        <dbReference type="ARBA" id="ARBA00062588"/>
    </source>
</evidence>
<evidence type="ECO:0000256" key="9">
    <source>
        <dbReference type="ARBA" id="ARBA00071257"/>
    </source>
</evidence>
<keyword evidence="2" id="KW-0805">Transcription regulation</keyword>
<dbReference type="GeneTree" id="ENSGT00950000182892"/>
<dbReference type="OMA" id="CNLQARK"/>
<dbReference type="Ensembl" id="ENSPLOT00000010637.1">
    <property type="protein sequence ID" value="ENSPLOP00000009601.1"/>
    <property type="gene ID" value="ENSPLOG00000007066.1"/>
</dbReference>
<dbReference type="InterPro" id="IPR046347">
    <property type="entry name" value="bZIP_sf"/>
</dbReference>
<feature type="region of interest" description="Disordered" evidence="12">
    <location>
        <begin position="1"/>
        <end position="25"/>
    </location>
</feature>
<dbReference type="PROSITE" id="PS00036">
    <property type="entry name" value="BZIP_BASIC"/>
    <property type="match status" value="1"/>
</dbReference>
<feature type="coiled-coil region" evidence="11">
    <location>
        <begin position="851"/>
        <end position="878"/>
    </location>
</feature>
<keyword evidence="6" id="KW-0539">Nucleus</keyword>
<keyword evidence="4" id="KW-0010">Activator</keyword>
<evidence type="ECO:0000313" key="15">
    <source>
        <dbReference type="Proteomes" id="UP000694399"/>
    </source>
</evidence>
<accession>A0A8C8WX37</accession>
<feature type="region of interest" description="Disordered" evidence="12">
    <location>
        <begin position="88"/>
        <end position="138"/>
    </location>
</feature>
<dbReference type="SMART" id="SM00338">
    <property type="entry name" value="BRLZ"/>
    <property type="match status" value="1"/>
</dbReference>
<keyword evidence="11" id="KW-0175">Coiled coil</keyword>
<evidence type="ECO:0000256" key="5">
    <source>
        <dbReference type="ARBA" id="ARBA00023163"/>
    </source>
</evidence>
<proteinExistence type="inferred from homology"/>
<dbReference type="Pfam" id="PF03131">
    <property type="entry name" value="bZIP_Maf"/>
    <property type="match status" value="1"/>
</dbReference>
<reference evidence="14" key="3">
    <citation type="submission" date="2025-09" db="UniProtKB">
        <authorList>
            <consortium name="Ensembl"/>
        </authorList>
    </citation>
    <scope>IDENTIFICATION</scope>
</reference>
<dbReference type="SUPFAM" id="SSF57959">
    <property type="entry name" value="Leucine zipper domain"/>
    <property type="match status" value="1"/>
</dbReference>
<protein>
    <recommendedName>
        <fullName evidence="9">Nuclear factor erythroid 2-related factor 3</fullName>
    </recommendedName>
    <alternativeName>
        <fullName evidence="10">Nuclear factor, erythroid derived 2, like 3</fullName>
    </alternativeName>
</protein>
<feature type="compositionally biased region" description="Basic and acidic residues" evidence="12">
    <location>
        <begin position="449"/>
        <end position="488"/>
    </location>
</feature>
<reference evidence="14" key="2">
    <citation type="submission" date="2025-08" db="UniProtKB">
        <authorList>
            <consortium name="Ensembl"/>
        </authorList>
    </citation>
    <scope>IDENTIFICATION</scope>
</reference>
<dbReference type="GO" id="GO:0000981">
    <property type="term" value="F:DNA-binding transcription factor activity, RNA polymerase II-specific"/>
    <property type="evidence" value="ECO:0007669"/>
    <property type="project" value="TreeGrafter"/>
</dbReference>
<keyword evidence="3" id="KW-0238">DNA-binding</keyword>
<evidence type="ECO:0000256" key="1">
    <source>
        <dbReference type="ARBA" id="ARBA00008157"/>
    </source>
</evidence>
<evidence type="ECO:0000313" key="14">
    <source>
        <dbReference type="Ensembl" id="ENSPLOP00000009601.1"/>
    </source>
</evidence>
<dbReference type="InterPro" id="IPR004826">
    <property type="entry name" value="bZIP_Maf"/>
</dbReference>
<dbReference type="GO" id="GO:0090575">
    <property type="term" value="C:RNA polymerase II transcription regulator complex"/>
    <property type="evidence" value="ECO:0007669"/>
    <property type="project" value="Ensembl"/>
</dbReference>
<dbReference type="InterPro" id="IPR004827">
    <property type="entry name" value="bZIP"/>
</dbReference>
<comment type="subunit">
    <text evidence="8">Heterodimer with MAFG, MAFK and other small MAF proteins that binds to the MAF recognition elements (MARE).</text>
</comment>
<sequence length="928" mass="100284">MVGPGYEVKGHTPKPTAPAQCSQVGGSPLHAAQGVCFPLVYISCPFAPTSNPHPLPPPRAFSYSSQAPGHWAGATWCPEQPLLPESFAFPPNKEPLSWGAPPHAGPSHGREPGGGRGRVPGGSARGPGRSLAGGAGPALSAGLRGRRAGWLSGQVAPLPPLLSPWHSAGCRGSVFVTGPGARDGPCAPGSIVSLLGLFRAGARRAPGPHVPKRRPQQRRDPRAPAGASRGARREMKYLKPWWSDGGGLLHLTILLSLAGLHLDLDLDLYLLLPPPTRLWDELLLASGPTSSAYALSPFPASGVWGRADQFHPKGREPDPAAESAGRLLREVRALGVPFIPRTRVDAWLVHSVAAGDADGAHGLLGAAAAAAAASSAGGVGASVDDSSQAAPGDGGDPRAAASSPLDAGEEEKAPAEPTAQVLDAAASQENEVLGERHQEVGHSSQNEENEQRVSAQEKKLQHKNEDAREAADKPDWEAEKTTESRNERSLNGTDTAFSLEDLFQLLSSQPENSLEGLLLGDTPPVSINDGMNSTYNVNFSQAISHDVNLHEAMLLCPDNTFRRDPVARTSQPPQEPFLHLNSHTNSEQTLPGTNWTGFLPLVGNQIHLTSEDLLHDLDINIFDEISLMSLATEEGFDPMEVPQLFQEPDSDSGLSLNSSHNSTSVTKSNSSHSVCEGGATGSSSDLESLSHHDLEGAVGGYYPEPNKLCHVDHRSDSGFHGDLAFQHLFHNHTYHLQPSGLESTSNSFSRYGKSQKIRGRCLNDTDRNLSRDERRAKALHIPFSVDEIVRMPVESFNNMLSRHYLTDLQMSLIRDIRRRGKNKVAAQNCRKRKLDIILNLEDDICNLQAKKEILKRERAQYNKAINILKQKLHNLYRDIFSRLRDDEGRPVNPNHYTLQCSQDGSVLIVPKELMTPGHRKENQKGKTK</sequence>
<gene>
    <name evidence="14" type="primary">NFE2L3</name>
</gene>
<dbReference type="AlphaFoldDB" id="A0A8C8WX37"/>
<dbReference type="Proteomes" id="UP000694399">
    <property type="component" value="Chromosome A3"/>
</dbReference>
<evidence type="ECO:0000259" key="13">
    <source>
        <dbReference type="PROSITE" id="PS50217"/>
    </source>
</evidence>
<evidence type="ECO:0000256" key="11">
    <source>
        <dbReference type="SAM" id="Coils"/>
    </source>
</evidence>
<dbReference type="InterPro" id="IPR047167">
    <property type="entry name" value="NFE2-like"/>
</dbReference>
<dbReference type="CDD" id="cd14720">
    <property type="entry name" value="bZIP_NFE2-like"/>
    <property type="match status" value="1"/>
</dbReference>
<name>A0A8C8WX37_PANLE</name>
<evidence type="ECO:0000256" key="4">
    <source>
        <dbReference type="ARBA" id="ARBA00023159"/>
    </source>
</evidence>
<dbReference type="PANTHER" id="PTHR24411:SF8">
    <property type="entry name" value="NUCLEAR FACTOR ERYTHROID 2-RELATED FACTOR 3"/>
    <property type="match status" value="1"/>
</dbReference>
<feature type="region of interest" description="Disordered" evidence="12">
    <location>
        <begin position="377"/>
        <end position="493"/>
    </location>
</feature>
<evidence type="ECO:0000256" key="7">
    <source>
        <dbReference type="ARBA" id="ARBA00054194"/>
    </source>
</evidence>
<feature type="region of interest" description="Disordered" evidence="12">
    <location>
        <begin position="642"/>
        <end position="687"/>
    </location>
</feature>
<dbReference type="FunFam" id="1.10.880.10:FF:000003">
    <property type="entry name" value="Nuclear factor, erythroid 2 like 3"/>
    <property type="match status" value="1"/>
</dbReference>
<dbReference type="Gene3D" id="1.10.880.10">
    <property type="entry name" value="Transcription factor, Skn-1-like, DNA-binding domain"/>
    <property type="match status" value="1"/>
</dbReference>
<feature type="compositionally biased region" description="Low complexity" evidence="12">
    <location>
        <begin position="658"/>
        <end position="674"/>
    </location>
</feature>
<organism evidence="14 15">
    <name type="scientific">Panthera leo</name>
    <name type="common">Lion</name>
    <dbReference type="NCBI Taxonomy" id="9689"/>
    <lineage>
        <taxon>Eukaryota</taxon>
        <taxon>Metazoa</taxon>
        <taxon>Chordata</taxon>
        <taxon>Craniata</taxon>
        <taxon>Vertebrata</taxon>
        <taxon>Euteleostomi</taxon>
        <taxon>Mammalia</taxon>
        <taxon>Eutheria</taxon>
        <taxon>Laurasiatheria</taxon>
        <taxon>Carnivora</taxon>
        <taxon>Feliformia</taxon>
        <taxon>Felidae</taxon>
        <taxon>Pantherinae</taxon>
        <taxon>Panthera</taxon>
    </lineage>
</organism>
<dbReference type="SUPFAM" id="SSF47454">
    <property type="entry name" value="A DNA-binding domain in eukaryotic transcription factors"/>
    <property type="match status" value="1"/>
</dbReference>
<feature type="region of interest" description="Disordered" evidence="12">
    <location>
        <begin position="203"/>
        <end position="231"/>
    </location>
</feature>
<evidence type="ECO:0000256" key="2">
    <source>
        <dbReference type="ARBA" id="ARBA00023015"/>
    </source>
</evidence>
<dbReference type="PANTHER" id="PTHR24411">
    <property type="entry name" value="NUCLEAR FACTOR ERYTHROID 2-RELATED FACTOR"/>
    <property type="match status" value="1"/>
</dbReference>
<dbReference type="GO" id="GO:0000978">
    <property type="term" value="F:RNA polymerase II cis-regulatory region sequence-specific DNA binding"/>
    <property type="evidence" value="ECO:0007669"/>
    <property type="project" value="InterPro"/>
</dbReference>
<feature type="compositionally biased region" description="Low complexity" evidence="12">
    <location>
        <begin position="377"/>
        <end position="401"/>
    </location>
</feature>
<dbReference type="InterPro" id="IPR008917">
    <property type="entry name" value="TF_DNA-bd_sf"/>
</dbReference>